<sequence length="278" mass="31773">MRLEAKVSKLYPAVSAAEDFDAWEADLRGRLASKACSHYVYDDETGNRVDRSIKLLQAFRLLEDETFDKAEQLLGISQPKPFGKTSSGSEKEEDTQRTGVIVKSEAADQSVKKEAKEIAVLHVEHDMTAWSCIQKGLTGCINDQIKDMTSRKAYLAVKRMYRSVPSSQHPDLGRELFSMKMGRNLSPASVRAFLEKRQALVSKMQSIYPDRTEYSWERQRKELADGLPEIFADVRWSHLADFENKAKVTYFSLCDDIRAVRMPRARKSQIRSRKTIQL</sequence>
<evidence type="ECO:0000313" key="3">
    <source>
        <dbReference type="Proteomes" id="UP000013776"/>
    </source>
</evidence>
<gene>
    <name evidence="2" type="ORF">TAPDE_000026</name>
</gene>
<keyword evidence="3" id="KW-1185">Reference proteome</keyword>
<reference evidence="2 3" key="1">
    <citation type="journal article" date="2013" name="MBio">
        <title>Genome sequencing of the plant pathogen Taphrina deformans, the causal agent of peach leaf curl.</title>
        <authorList>
            <person name="Cisse O.H."/>
            <person name="Almeida J.M.G.C.F."/>
            <person name="Fonseca A."/>
            <person name="Kumar A.A."/>
            <person name="Salojaervi J."/>
            <person name="Overmyer K."/>
            <person name="Hauser P.M."/>
            <person name="Pagni M."/>
        </authorList>
    </citation>
    <scope>NUCLEOTIDE SEQUENCE [LARGE SCALE GENOMIC DNA]</scope>
    <source>
        <strain evidence="3">PYCC 5710 / ATCC 11124 / CBS 356.35 / IMI 108563 / JCM 9778 / NBRC 8474</strain>
    </source>
</reference>
<name>R4X8T9_TAPDE</name>
<organism evidence="2 3">
    <name type="scientific">Taphrina deformans (strain PYCC 5710 / ATCC 11124 / CBS 356.35 / IMI 108563 / JCM 9778 / NBRC 8474)</name>
    <name type="common">Peach leaf curl fungus</name>
    <name type="synonym">Lalaria deformans</name>
    <dbReference type="NCBI Taxonomy" id="1097556"/>
    <lineage>
        <taxon>Eukaryota</taxon>
        <taxon>Fungi</taxon>
        <taxon>Dikarya</taxon>
        <taxon>Ascomycota</taxon>
        <taxon>Taphrinomycotina</taxon>
        <taxon>Taphrinomycetes</taxon>
        <taxon>Taphrinales</taxon>
        <taxon>Taphrinaceae</taxon>
        <taxon>Taphrina</taxon>
    </lineage>
</organism>
<proteinExistence type="predicted"/>
<comment type="caution">
    <text evidence="2">The sequence shown here is derived from an EMBL/GenBank/DDBJ whole genome shotgun (WGS) entry which is preliminary data.</text>
</comment>
<accession>R4X8T9</accession>
<dbReference type="STRING" id="1097556.R4X8T9"/>
<evidence type="ECO:0000256" key="1">
    <source>
        <dbReference type="SAM" id="MobiDB-lite"/>
    </source>
</evidence>
<feature type="region of interest" description="Disordered" evidence="1">
    <location>
        <begin position="78"/>
        <end position="100"/>
    </location>
</feature>
<evidence type="ECO:0000313" key="2">
    <source>
        <dbReference type="EMBL" id="CCG80522.1"/>
    </source>
</evidence>
<dbReference type="EMBL" id="CAHR02000002">
    <property type="protein sequence ID" value="CCG80522.1"/>
    <property type="molecule type" value="Genomic_DNA"/>
</dbReference>
<protein>
    <submittedName>
        <fullName evidence="2">Uncharacterized protein</fullName>
    </submittedName>
</protein>
<dbReference type="VEuPathDB" id="FungiDB:TAPDE_000026"/>
<dbReference type="Proteomes" id="UP000013776">
    <property type="component" value="Unassembled WGS sequence"/>
</dbReference>
<dbReference type="AlphaFoldDB" id="R4X8T9"/>